<dbReference type="PANTHER" id="PTHR10039:SF16">
    <property type="entry name" value="GPI INOSITOL-DEACYLASE"/>
    <property type="match status" value="1"/>
</dbReference>
<name>A0A9Q9EJJ2_9PEZI</name>
<sequence length="212" mass="24375">MDTGKVNLDLKRFVEQKVEDIAETNRWDRQLKGDVEEYINSRVGGTFIWVSLALKVASEELPYQVLPKLKELPQGPKELYVRKFNELSDKTMAIRVLSLVIAAGEDPMSLDELAMALLFHPQALPRSNLPSDQEIRDARNWPQSFAILLRISRDPHDAKVNLIHLTVQEFMEDSELDPSLSHFRIDRAKAESWMTVSLSSQPRYRRAGSYRP</sequence>
<evidence type="ECO:0000313" key="1">
    <source>
        <dbReference type="EMBL" id="USW53085.1"/>
    </source>
</evidence>
<dbReference type="EMBL" id="CP099422">
    <property type="protein sequence ID" value="USW53085.1"/>
    <property type="molecule type" value="Genomic_DNA"/>
</dbReference>
<dbReference type="Proteomes" id="UP001056384">
    <property type="component" value="Chromosome 5"/>
</dbReference>
<reference evidence="1" key="1">
    <citation type="submission" date="2022-06" db="EMBL/GenBank/DDBJ databases">
        <title>Complete genome sequences of two strains of the flax pathogen Septoria linicola.</title>
        <authorList>
            <person name="Lapalu N."/>
            <person name="Simon A."/>
            <person name="Demenou B."/>
            <person name="Paumier D."/>
            <person name="Guillot M.-P."/>
            <person name="Gout L."/>
            <person name="Valade R."/>
        </authorList>
    </citation>
    <scope>NUCLEOTIDE SEQUENCE</scope>
    <source>
        <strain evidence="1">SE15195</strain>
    </source>
</reference>
<protein>
    <submittedName>
        <fullName evidence="1">Uncharacterized protein</fullName>
    </submittedName>
</protein>
<evidence type="ECO:0000313" key="2">
    <source>
        <dbReference type="Proteomes" id="UP001056384"/>
    </source>
</evidence>
<dbReference type="OrthoDB" id="3648458at2759"/>
<dbReference type="AlphaFoldDB" id="A0A9Q9EJJ2"/>
<accession>A0A9Q9EJJ2</accession>
<organism evidence="1 2">
    <name type="scientific">Septoria linicola</name>
    <dbReference type="NCBI Taxonomy" id="215465"/>
    <lineage>
        <taxon>Eukaryota</taxon>
        <taxon>Fungi</taxon>
        <taxon>Dikarya</taxon>
        <taxon>Ascomycota</taxon>
        <taxon>Pezizomycotina</taxon>
        <taxon>Dothideomycetes</taxon>
        <taxon>Dothideomycetidae</taxon>
        <taxon>Mycosphaerellales</taxon>
        <taxon>Mycosphaerellaceae</taxon>
        <taxon>Septoria</taxon>
    </lineage>
</organism>
<proteinExistence type="predicted"/>
<keyword evidence="2" id="KW-1185">Reference proteome</keyword>
<gene>
    <name evidence="1" type="ORF">Slin15195_G064040</name>
</gene>
<dbReference type="PANTHER" id="PTHR10039">
    <property type="entry name" value="AMELOGENIN"/>
    <property type="match status" value="1"/>
</dbReference>